<dbReference type="Pfam" id="PF13398">
    <property type="entry name" value="Peptidase_M50B"/>
    <property type="match status" value="1"/>
</dbReference>
<organism evidence="2 3">
    <name type="scientific">Kitasatospora cineracea</name>
    <dbReference type="NCBI Taxonomy" id="88074"/>
    <lineage>
        <taxon>Bacteria</taxon>
        <taxon>Bacillati</taxon>
        <taxon>Actinomycetota</taxon>
        <taxon>Actinomycetes</taxon>
        <taxon>Kitasatosporales</taxon>
        <taxon>Streptomycetaceae</taxon>
        <taxon>Kitasatospora</taxon>
    </lineage>
</organism>
<keyword evidence="3" id="KW-1185">Reference proteome</keyword>
<keyword evidence="1" id="KW-0812">Transmembrane</keyword>
<accession>A0A3N4RNP2</accession>
<gene>
    <name evidence="2" type="ORF">EDD38_0986</name>
</gene>
<dbReference type="Proteomes" id="UP000266906">
    <property type="component" value="Unassembled WGS sequence"/>
</dbReference>
<evidence type="ECO:0000313" key="2">
    <source>
        <dbReference type="EMBL" id="RPE32719.1"/>
    </source>
</evidence>
<evidence type="ECO:0000256" key="1">
    <source>
        <dbReference type="SAM" id="Phobius"/>
    </source>
</evidence>
<feature type="transmembrane region" description="Helical" evidence="1">
    <location>
        <begin position="118"/>
        <end position="134"/>
    </location>
</feature>
<feature type="transmembrane region" description="Helical" evidence="1">
    <location>
        <begin position="20"/>
        <end position="39"/>
    </location>
</feature>
<keyword evidence="1" id="KW-1133">Transmembrane helix</keyword>
<feature type="transmembrane region" description="Helical" evidence="1">
    <location>
        <begin position="141"/>
        <end position="158"/>
    </location>
</feature>
<dbReference type="RefSeq" id="WP_123817421.1">
    <property type="nucleotide sequence ID" value="NZ_RKQG01000001.1"/>
</dbReference>
<evidence type="ECO:0000313" key="3">
    <source>
        <dbReference type="Proteomes" id="UP000266906"/>
    </source>
</evidence>
<dbReference type="InterPro" id="IPR049500">
    <property type="entry name" value="Peptidase_M50B-like"/>
</dbReference>
<keyword evidence="1" id="KW-0472">Membrane</keyword>
<protein>
    <submittedName>
        <fullName evidence="2">Peptidase M50B-like protein</fullName>
    </submittedName>
</protein>
<feature type="transmembrane region" description="Helical" evidence="1">
    <location>
        <begin position="211"/>
        <end position="233"/>
    </location>
</feature>
<dbReference type="EMBL" id="RKQG01000001">
    <property type="protein sequence ID" value="RPE32719.1"/>
    <property type="molecule type" value="Genomic_DNA"/>
</dbReference>
<comment type="caution">
    <text evidence="2">The sequence shown here is derived from an EMBL/GenBank/DDBJ whole genome shotgun (WGS) entry which is preliminary data.</text>
</comment>
<sequence length="235" mass="24688">MDFAQLWDRVTAVQPDPPHWLVWGAAAVALLAVAVRPVWMWTRTVVTIAHEGGHGLTALLTRRRLSGIRLHSDTSGLTVSSGRPTGPGMVLTAAAGYPAPSLLGLGGSALLAAGRTTALLWIGIALLAAMLLTLRNLFGVLAVLVTGGAFVAVSWYGTAEWQGAFAYLGVWFLLLAGVRPMLELWVTRRRRGGAPGSDADQLARLTGVPGALWVVAFLAVALACLGLGAAWLLPR</sequence>
<dbReference type="AlphaFoldDB" id="A0A3N4RNP2"/>
<name>A0A3N4RNP2_9ACTN</name>
<proteinExistence type="predicted"/>
<reference evidence="2 3" key="1">
    <citation type="submission" date="2018-11" db="EMBL/GenBank/DDBJ databases">
        <title>Sequencing the genomes of 1000 actinobacteria strains.</title>
        <authorList>
            <person name="Klenk H.-P."/>
        </authorList>
    </citation>
    <scope>NUCLEOTIDE SEQUENCE [LARGE SCALE GENOMIC DNA]</scope>
    <source>
        <strain evidence="2 3">DSM 44781</strain>
    </source>
</reference>
<feature type="transmembrane region" description="Helical" evidence="1">
    <location>
        <begin position="164"/>
        <end position="182"/>
    </location>
</feature>